<gene>
    <name evidence="2" type="ORF">DPMN_048207</name>
</gene>
<sequence>MGRLNTLYFCSKRYDHTTGRKPTWPSGNYCVFSGANNTCPSGNQKNIIKTNTTPYIE</sequence>
<organism evidence="2 3">
    <name type="scientific">Dreissena polymorpha</name>
    <name type="common">Zebra mussel</name>
    <name type="synonym">Mytilus polymorpha</name>
    <dbReference type="NCBI Taxonomy" id="45954"/>
    <lineage>
        <taxon>Eukaryota</taxon>
        <taxon>Metazoa</taxon>
        <taxon>Spiralia</taxon>
        <taxon>Lophotrochozoa</taxon>
        <taxon>Mollusca</taxon>
        <taxon>Bivalvia</taxon>
        <taxon>Autobranchia</taxon>
        <taxon>Heteroconchia</taxon>
        <taxon>Euheterodonta</taxon>
        <taxon>Imparidentia</taxon>
        <taxon>Neoheterodontei</taxon>
        <taxon>Myida</taxon>
        <taxon>Dreissenoidea</taxon>
        <taxon>Dreissenidae</taxon>
        <taxon>Dreissena</taxon>
    </lineage>
</organism>
<accession>A0A9D4DA85</accession>
<evidence type="ECO:0000259" key="1">
    <source>
        <dbReference type="Pfam" id="PF16977"/>
    </source>
</evidence>
<dbReference type="AlphaFoldDB" id="A0A9D4DA85"/>
<dbReference type="Proteomes" id="UP000828390">
    <property type="component" value="Unassembled WGS sequence"/>
</dbReference>
<dbReference type="Pfam" id="PF16977">
    <property type="entry name" value="ApeC"/>
    <property type="match status" value="1"/>
</dbReference>
<reference evidence="2" key="2">
    <citation type="submission" date="2020-11" db="EMBL/GenBank/DDBJ databases">
        <authorList>
            <person name="McCartney M.A."/>
            <person name="Auch B."/>
            <person name="Kono T."/>
            <person name="Mallez S."/>
            <person name="Becker A."/>
            <person name="Gohl D.M."/>
            <person name="Silverstein K.A.T."/>
            <person name="Koren S."/>
            <person name="Bechman K.B."/>
            <person name="Herman A."/>
            <person name="Abrahante J.E."/>
            <person name="Garbe J."/>
        </authorList>
    </citation>
    <scope>NUCLEOTIDE SEQUENCE</scope>
    <source>
        <strain evidence="2">Duluth1</strain>
        <tissue evidence="2">Whole animal</tissue>
    </source>
</reference>
<protein>
    <recommendedName>
        <fullName evidence="1">Apextrin C-terminal domain-containing protein</fullName>
    </recommendedName>
</protein>
<feature type="domain" description="Apextrin C-terminal" evidence="1">
    <location>
        <begin position="8"/>
        <end position="49"/>
    </location>
</feature>
<keyword evidence="3" id="KW-1185">Reference proteome</keyword>
<proteinExistence type="predicted"/>
<name>A0A9D4DA85_DREPO</name>
<comment type="caution">
    <text evidence="2">The sequence shown here is derived from an EMBL/GenBank/DDBJ whole genome shotgun (WGS) entry which is preliminary data.</text>
</comment>
<reference evidence="2" key="1">
    <citation type="journal article" date="2019" name="bioRxiv">
        <title>The Genome of the Zebra Mussel, Dreissena polymorpha: A Resource for Invasive Species Research.</title>
        <authorList>
            <person name="McCartney M.A."/>
            <person name="Auch B."/>
            <person name="Kono T."/>
            <person name="Mallez S."/>
            <person name="Zhang Y."/>
            <person name="Obille A."/>
            <person name="Becker A."/>
            <person name="Abrahante J.E."/>
            <person name="Garbe J."/>
            <person name="Badalamenti J.P."/>
            <person name="Herman A."/>
            <person name="Mangelson H."/>
            <person name="Liachko I."/>
            <person name="Sullivan S."/>
            <person name="Sone E.D."/>
            <person name="Koren S."/>
            <person name="Silverstein K.A.T."/>
            <person name="Beckman K.B."/>
            <person name="Gohl D.M."/>
        </authorList>
    </citation>
    <scope>NUCLEOTIDE SEQUENCE</scope>
    <source>
        <strain evidence="2">Duluth1</strain>
        <tissue evidence="2">Whole animal</tissue>
    </source>
</reference>
<dbReference type="InterPro" id="IPR031569">
    <property type="entry name" value="ApeC"/>
</dbReference>
<evidence type="ECO:0000313" key="2">
    <source>
        <dbReference type="EMBL" id="KAH3741482.1"/>
    </source>
</evidence>
<dbReference type="EMBL" id="JAIWYP010000011">
    <property type="protein sequence ID" value="KAH3741482.1"/>
    <property type="molecule type" value="Genomic_DNA"/>
</dbReference>
<evidence type="ECO:0000313" key="3">
    <source>
        <dbReference type="Proteomes" id="UP000828390"/>
    </source>
</evidence>